<dbReference type="Gene3D" id="1.10.260.40">
    <property type="entry name" value="lambda repressor-like DNA-binding domains"/>
    <property type="match status" value="1"/>
</dbReference>
<evidence type="ECO:0000313" key="1">
    <source>
        <dbReference type="EMBL" id="MBW3366993.1"/>
    </source>
</evidence>
<dbReference type="InterPro" id="IPR001387">
    <property type="entry name" value="Cro/C1-type_HTH"/>
</dbReference>
<dbReference type="SUPFAM" id="SSF47413">
    <property type="entry name" value="lambda repressor-like DNA-binding domains"/>
    <property type="match status" value="1"/>
</dbReference>
<dbReference type="PANTHER" id="PTHR46558">
    <property type="entry name" value="TRACRIPTIONAL REGULATORY PROTEIN-RELATED-RELATED"/>
    <property type="match status" value="1"/>
</dbReference>
<reference evidence="1 2" key="1">
    <citation type="submission" date="2021-07" db="EMBL/GenBank/DDBJ databases">
        <authorList>
            <person name="Kim M.K."/>
        </authorList>
    </citation>
    <scope>NUCLEOTIDE SEQUENCE [LARGE SCALE GENOMIC DNA]</scope>
    <source>
        <strain evidence="1 2">HLY7-15</strain>
    </source>
</reference>
<keyword evidence="2" id="KW-1185">Reference proteome</keyword>
<dbReference type="PROSITE" id="PS50943">
    <property type="entry name" value="HTH_CROC1"/>
    <property type="match status" value="1"/>
</dbReference>
<dbReference type="Pfam" id="PF01381">
    <property type="entry name" value="HTH_3"/>
    <property type="match status" value="1"/>
</dbReference>
<organism evidence="1 2">
    <name type="scientific">Pontibacter populi</name>
    <dbReference type="NCBI Taxonomy" id="890055"/>
    <lineage>
        <taxon>Bacteria</taxon>
        <taxon>Pseudomonadati</taxon>
        <taxon>Bacteroidota</taxon>
        <taxon>Cytophagia</taxon>
        <taxon>Cytophagales</taxon>
        <taxon>Hymenobacteraceae</taxon>
        <taxon>Pontibacter</taxon>
    </lineage>
</organism>
<protein>
    <submittedName>
        <fullName evidence="1">Helix-turn-helix transcriptional regulator</fullName>
    </submittedName>
</protein>
<sequence>MKNNIKVERAKKDLTQEQLAETLGVTRQTINAIEKNKYLPSTLLALKMSALFGVTVNELFILEEGD</sequence>
<name>A0ABS6XHD8_9BACT</name>
<proteinExistence type="predicted"/>
<dbReference type="CDD" id="cd00093">
    <property type="entry name" value="HTH_XRE"/>
    <property type="match status" value="1"/>
</dbReference>
<dbReference type="Proteomes" id="UP000774935">
    <property type="component" value="Unassembled WGS sequence"/>
</dbReference>
<dbReference type="EMBL" id="JAHWXQ010000009">
    <property type="protein sequence ID" value="MBW3366993.1"/>
    <property type="molecule type" value="Genomic_DNA"/>
</dbReference>
<accession>A0ABS6XHD8</accession>
<comment type="caution">
    <text evidence="1">The sequence shown here is derived from an EMBL/GenBank/DDBJ whole genome shotgun (WGS) entry which is preliminary data.</text>
</comment>
<gene>
    <name evidence="1" type="ORF">KYK27_18185</name>
</gene>
<dbReference type="InterPro" id="IPR010982">
    <property type="entry name" value="Lambda_DNA-bd_dom_sf"/>
</dbReference>
<dbReference type="PANTHER" id="PTHR46558:SF4">
    <property type="entry name" value="DNA-BIDING PHAGE PROTEIN"/>
    <property type="match status" value="1"/>
</dbReference>
<evidence type="ECO:0000313" key="2">
    <source>
        <dbReference type="Proteomes" id="UP000774935"/>
    </source>
</evidence>
<dbReference type="SMART" id="SM00530">
    <property type="entry name" value="HTH_XRE"/>
    <property type="match status" value="1"/>
</dbReference>